<sequence>MDDWDQKTGTESATGTDERCSSDERKDARLARQRFKDLWLTFRYRVTVTCNFWGDTTMAAAGAARASSPLALPTVAVPECHRPRRRRASPAANTTSVTPPARRRPVAVGPIKDAADDVARHAAVGGRRTRPKTQFILDSVITTVKT</sequence>
<feature type="compositionally biased region" description="Basic and acidic residues" evidence="1">
    <location>
        <begin position="16"/>
        <end position="25"/>
    </location>
</feature>
<feature type="region of interest" description="Disordered" evidence="1">
    <location>
        <begin position="78"/>
        <end position="104"/>
    </location>
</feature>
<evidence type="ECO:0000256" key="1">
    <source>
        <dbReference type="SAM" id="MobiDB-lite"/>
    </source>
</evidence>
<dbReference type="Proteomes" id="UP000299102">
    <property type="component" value="Unassembled WGS sequence"/>
</dbReference>
<dbReference type="EMBL" id="BGZK01000254">
    <property type="protein sequence ID" value="GBP32004.1"/>
    <property type="molecule type" value="Genomic_DNA"/>
</dbReference>
<evidence type="ECO:0000313" key="3">
    <source>
        <dbReference type="Proteomes" id="UP000299102"/>
    </source>
</evidence>
<keyword evidence="3" id="KW-1185">Reference proteome</keyword>
<reference evidence="2 3" key="1">
    <citation type="journal article" date="2019" name="Commun. Biol.">
        <title>The bagworm genome reveals a unique fibroin gene that provides high tensile strength.</title>
        <authorList>
            <person name="Kono N."/>
            <person name="Nakamura H."/>
            <person name="Ohtoshi R."/>
            <person name="Tomita M."/>
            <person name="Numata K."/>
            <person name="Arakawa K."/>
        </authorList>
    </citation>
    <scope>NUCLEOTIDE SEQUENCE [LARGE SCALE GENOMIC DNA]</scope>
</reference>
<gene>
    <name evidence="2" type="ORF">EVAR_21037_1</name>
</gene>
<dbReference type="AlphaFoldDB" id="A0A4C1V1P6"/>
<evidence type="ECO:0000313" key="2">
    <source>
        <dbReference type="EMBL" id="GBP32004.1"/>
    </source>
</evidence>
<comment type="caution">
    <text evidence="2">The sequence shown here is derived from an EMBL/GenBank/DDBJ whole genome shotgun (WGS) entry which is preliminary data.</text>
</comment>
<proteinExistence type="predicted"/>
<organism evidence="2 3">
    <name type="scientific">Eumeta variegata</name>
    <name type="common">Bagworm moth</name>
    <name type="synonym">Eumeta japonica</name>
    <dbReference type="NCBI Taxonomy" id="151549"/>
    <lineage>
        <taxon>Eukaryota</taxon>
        <taxon>Metazoa</taxon>
        <taxon>Ecdysozoa</taxon>
        <taxon>Arthropoda</taxon>
        <taxon>Hexapoda</taxon>
        <taxon>Insecta</taxon>
        <taxon>Pterygota</taxon>
        <taxon>Neoptera</taxon>
        <taxon>Endopterygota</taxon>
        <taxon>Lepidoptera</taxon>
        <taxon>Glossata</taxon>
        <taxon>Ditrysia</taxon>
        <taxon>Tineoidea</taxon>
        <taxon>Psychidae</taxon>
        <taxon>Oiketicinae</taxon>
        <taxon>Eumeta</taxon>
    </lineage>
</organism>
<protein>
    <submittedName>
        <fullName evidence="2">Uncharacterized protein</fullName>
    </submittedName>
</protein>
<name>A0A4C1V1P6_EUMVA</name>
<feature type="compositionally biased region" description="Low complexity" evidence="1">
    <location>
        <begin position="89"/>
        <end position="100"/>
    </location>
</feature>
<accession>A0A4C1V1P6</accession>
<feature type="region of interest" description="Disordered" evidence="1">
    <location>
        <begin position="1"/>
        <end position="25"/>
    </location>
</feature>